<evidence type="ECO:0000313" key="2">
    <source>
        <dbReference type="Proteomes" id="UP000305948"/>
    </source>
</evidence>
<dbReference type="InterPro" id="IPR032675">
    <property type="entry name" value="LRR_dom_sf"/>
</dbReference>
<dbReference type="SUPFAM" id="SSF52047">
    <property type="entry name" value="RNI-like"/>
    <property type="match status" value="1"/>
</dbReference>
<evidence type="ECO:0008006" key="3">
    <source>
        <dbReference type="Google" id="ProtNLM"/>
    </source>
</evidence>
<protein>
    <recommendedName>
        <fullName evidence="3">F-box domain-containing protein</fullName>
    </recommendedName>
</protein>
<name>A0A5C3MQP4_9AGAM</name>
<dbReference type="Proteomes" id="UP000305948">
    <property type="component" value="Unassembled WGS sequence"/>
</dbReference>
<dbReference type="AlphaFoldDB" id="A0A5C3MQP4"/>
<dbReference type="OrthoDB" id="3258555at2759"/>
<organism evidence="1 2">
    <name type="scientific">Heliocybe sulcata</name>
    <dbReference type="NCBI Taxonomy" id="5364"/>
    <lineage>
        <taxon>Eukaryota</taxon>
        <taxon>Fungi</taxon>
        <taxon>Dikarya</taxon>
        <taxon>Basidiomycota</taxon>
        <taxon>Agaricomycotina</taxon>
        <taxon>Agaricomycetes</taxon>
        <taxon>Gloeophyllales</taxon>
        <taxon>Gloeophyllaceae</taxon>
        <taxon>Heliocybe</taxon>
    </lineage>
</organism>
<keyword evidence="2" id="KW-1185">Reference proteome</keyword>
<dbReference type="Gene3D" id="3.80.10.10">
    <property type="entry name" value="Ribonuclease Inhibitor"/>
    <property type="match status" value="1"/>
</dbReference>
<evidence type="ECO:0000313" key="1">
    <source>
        <dbReference type="EMBL" id="TFK47290.1"/>
    </source>
</evidence>
<reference evidence="1 2" key="1">
    <citation type="journal article" date="2019" name="Nat. Ecol. Evol.">
        <title>Megaphylogeny resolves global patterns of mushroom evolution.</title>
        <authorList>
            <person name="Varga T."/>
            <person name="Krizsan K."/>
            <person name="Foldi C."/>
            <person name="Dima B."/>
            <person name="Sanchez-Garcia M."/>
            <person name="Sanchez-Ramirez S."/>
            <person name="Szollosi G.J."/>
            <person name="Szarkandi J.G."/>
            <person name="Papp V."/>
            <person name="Albert L."/>
            <person name="Andreopoulos W."/>
            <person name="Angelini C."/>
            <person name="Antonin V."/>
            <person name="Barry K.W."/>
            <person name="Bougher N.L."/>
            <person name="Buchanan P."/>
            <person name="Buyck B."/>
            <person name="Bense V."/>
            <person name="Catcheside P."/>
            <person name="Chovatia M."/>
            <person name="Cooper J."/>
            <person name="Damon W."/>
            <person name="Desjardin D."/>
            <person name="Finy P."/>
            <person name="Geml J."/>
            <person name="Haridas S."/>
            <person name="Hughes K."/>
            <person name="Justo A."/>
            <person name="Karasinski D."/>
            <person name="Kautmanova I."/>
            <person name="Kiss B."/>
            <person name="Kocsube S."/>
            <person name="Kotiranta H."/>
            <person name="LaButti K.M."/>
            <person name="Lechner B.E."/>
            <person name="Liimatainen K."/>
            <person name="Lipzen A."/>
            <person name="Lukacs Z."/>
            <person name="Mihaltcheva S."/>
            <person name="Morgado L.N."/>
            <person name="Niskanen T."/>
            <person name="Noordeloos M.E."/>
            <person name="Ohm R.A."/>
            <person name="Ortiz-Santana B."/>
            <person name="Ovrebo C."/>
            <person name="Racz N."/>
            <person name="Riley R."/>
            <person name="Savchenko A."/>
            <person name="Shiryaev A."/>
            <person name="Soop K."/>
            <person name="Spirin V."/>
            <person name="Szebenyi C."/>
            <person name="Tomsovsky M."/>
            <person name="Tulloss R.E."/>
            <person name="Uehling J."/>
            <person name="Grigoriev I.V."/>
            <person name="Vagvolgyi C."/>
            <person name="Papp T."/>
            <person name="Martin F.M."/>
            <person name="Miettinen O."/>
            <person name="Hibbett D.S."/>
            <person name="Nagy L.G."/>
        </authorList>
    </citation>
    <scope>NUCLEOTIDE SEQUENCE [LARGE SCALE GENOMIC DNA]</scope>
    <source>
        <strain evidence="1 2">OMC1185</strain>
    </source>
</reference>
<gene>
    <name evidence="1" type="ORF">OE88DRAFT_1665991</name>
</gene>
<sequence>MDIELQLKTLHLQEAMLTDRTDSASEIPRSGFQDPPAELLLSIFEFTFPSSYLPIHAGPHAAQRLEPRDLRDYLSFMLVCKTWWLAVLPMLYENVALRLKHLDPFLTTIKNDSSPLDLRSKVKHLAVECVIERLDVVVPTAVEEIMSCCPQLKSLTCIPTTANMSWWKADSKPIEMLYNHSSMSSLSHLSLGPAISSNLPFIRLLQQIPQLQSLSFHLVLNRELGSVSSVDTVELPNLTTLSVTLCSSSLMNFMNQLSTPALTSLLVSFGEYWCPEYDAVEKITASKGAHLKYLEIDTEAMFFDEFIPVQGTIQHCPVLEHLVLYKCFSFSTTHPTLRFIDIWHDLLPMERWADAAACTESRFALEPLRTICPKLERVRLLDTTLRDIPNLPTILPPTRRDEENLRLNLRETVVWDTPTLVFWEGLLRFEGTSALFPIKPFVQDVHLYVEIDLEEPFSSWGTAFETHDLPDDESS</sequence>
<dbReference type="EMBL" id="ML213524">
    <property type="protein sequence ID" value="TFK47290.1"/>
    <property type="molecule type" value="Genomic_DNA"/>
</dbReference>
<accession>A0A5C3MQP4</accession>
<proteinExistence type="predicted"/>